<dbReference type="PANTHER" id="PTHR23342">
    <property type="entry name" value="N-ACETYLGLUTAMATE SYNTHASE"/>
    <property type="match status" value="1"/>
</dbReference>
<dbReference type="PIRSF" id="PIRSF000728">
    <property type="entry name" value="NAGK"/>
    <property type="match status" value="1"/>
</dbReference>
<keyword evidence="3" id="KW-0055">Arginine biosynthesis</keyword>
<dbReference type="GO" id="GO:0016301">
    <property type="term" value="F:kinase activity"/>
    <property type="evidence" value="ECO:0007669"/>
    <property type="project" value="UniProtKB-KW"/>
</dbReference>
<evidence type="ECO:0000313" key="11">
    <source>
        <dbReference type="EMBL" id="MCU6700893.1"/>
    </source>
</evidence>
<dbReference type="Gene3D" id="3.40.1160.10">
    <property type="entry name" value="Acetylglutamate kinase-like"/>
    <property type="match status" value="2"/>
</dbReference>
<evidence type="ECO:0000256" key="3">
    <source>
        <dbReference type="ARBA" id="ARBA00022571"/>
    </source>
</evidence>
<keyword evidence="4" id="KW-0028">Amino-acid biosynthesis</keyword>
<organism evidence="11 12">
    <name type="scientific">Dorea ammoniilytica</name>
    <dbReference type="NCBI Taxonomy" id="2981788"/>
    <lineage>
        <taxon>Bacteria</taxon>
        <taxon>Bacillati</taxon>
        <taxon>Bacillota</taxon>
        <taxon>Clostridia</taxon>
        <taxon>Lachnospirales</taxon>
        <taxon>Lachnospiraceae</taxon>
        <taxon>Dorea</taxon>
    </lineage>
</organism>
<proteinExistence type="predicted"/>
<keyword evidence="5" id="KW-0808">Transferase</keyword>
<dbReference type="SUPFAM" id="SSF53633">
    <property type="entry name" value="Carbamate kinase-like"/>
    <property type="match status" value="1"/>
</dbReference>
<evidence type="ECO:0000256" key="7">
    <source>
        <dbReference type="ARBA" id="ARBA00022777"/>
    </source>
</evidence>
<dbReference type="RefSeq" id="WP_118382566.1">
    <property type="nucleotide sequence ID" value="NZ_JAOQJV010000019.1"/>
</dbReference>
<dbReference type="InterPro" id="IPR001048">
    <property type="entry name" value="Asp/Glu/Uridylate_kinase"/>
</dbReference>
<comment type="pathway">
    <text evidence="1">Amino-acid biosynthesis; L-arginine biosynthesis; N(2)-acetyl-L-ornithine from L-glutamate: step 2/4.</text>
</comment>
<dbReference type="Proteomes" id="UP001207605">
    <property type="component" value="Unassembled WGS sequence"/>
</dbReference>
<evidence type="ECO:0000256" key="2">
    <source>
        <dbReference type="ARBA" id="ARBA00013065"/>
    </source>
</evidence>
<dbReference type="InterPro" id="IPR004662">
    <property type="entry name" value="AcgluKinase_fam"/>
</dbReference>
<comment type="catalytic activity">
    <reaction evidence="9">
        <text>N-acetyl-L-glutamate + ATP = N-acetyl-L-glutamyl 5-phosphate + ADP</text>
        <dbReference type="Rhea" id="RHEA:14629"/>
        <dbReference type="ChEBI" id="CHEBI:30616"/>
        <dbReference type="ChEBI" id="CHEBI:44337"/>
        <dbReference type="ChEBI" id="CHEBI:57936"/>
        <dbReference type="ChEBI" id="CHEBI:456216"/>
        <dbReference type="EC" id="2.7.2.8"/>
    </reaction>
</comment>
<evidence type="ECO:0000256" key="4">
    <source>
        <dbReference type="ARBA" id="ARBA00022605"/>
    </source>
</evidence>
<evidence type="ECO:0000256" key="5">
    <source>
        <dbReference type="ARBA" id="ARBA00022679"/>
    </source>
</evidence>
<name>A0ABT2S8I2_9FIRM</name>
<evidence type="ECO:0000313" key="12">
    <source>
        <dbReference type="Proteomes" id="UP001207605"/>
    </source>
</evidence>
<evidence type="ECO:0000256" key="6">
    <source>
        <dbReference type="ARBA" id="ARBA00022741"/>
    </source>
</evidence>
<keyword evidence="6" id="KW-0547">Nucleotide-binding</keyword>
<comment type="caution">
    <text evidence="11">The sequence shown here is derived from an EMBL/GenBank/DDBJ whole genome shotgun (WGS) entry which is preliminary data.</text>
</comment>
<evidence type="ECO:0000256" key="9">
    <source>
        <dbReference type="ARBA" id="ARBA00048141"/>
    </source>
</evidence>
<dbReference type="InterPro" id="IPR036393">
    <property type="entry name" value="AceGlu_kinase-like_sf"/>
</dbReference>
<dbReference type="Pfam" id="PF00696">
    <property type="entry name" value="AA_kinase"/>
    <property type="match status" value="1"/>
</dbReference>
<dbReference type="EMBL" id="JAOQJV010000019">
    <property type="protein sequence ID" value="MCU6700893.1"/>
    <property type="molecule type" value="Genomic_DNA"/>
</dbReference>
<evidence type="ECO:0000256" key="8">
    <source>
        <dbReference type="ARBA" id="ARBA00022840"/>
    </source>
</evidence>
<reference evidence="11 12" key="1">
    <citation type="journal article" date="2021" name="ISME Commun">
        <title>Automated analysis of genomic sequences facilitates high-throughput and comprehensive description of bacteria.</title>
        <authorList>
            <person name="Hitch T.C.A."/>
        </authorList>
    </citation>
    <scope>NUCLEOTIDE SEQUENCE [LARGE SCALE GENOMIC DNA]</scope>
    <source>
        <strain evidence="11 12">Sanger_02</strain>
    </source>
</reference>
<dbReference type="PANTHER" id="PTHR23342:SF0">
    <property type="entry name" value="N-ACETYLGLUTAMATE SYNTHASE, MITOCHONDRIAL"/>
    <property type="match status" value="1"/>
</dbReference>
<keyword evidence="7 11" id="KW-0418">Kinase</keyword>
<accession>A0ABT2S8I2</accession>
<dbReference type="EC" id="2.7.2.8" evidence="2"/>
<keyword evidence="12" id="KW-1185">Reference proteome</keyword>
<evidence type="ECO:0000256" key="1">
    <source>
        <dbReference type="ARBA" id="ARBA00004828"/>
    </source>
</evidence>
<sequence length="245" mass="27807">MDQKLYDQVEPKAEFLIQALPYIRDFSDKIVVIEYGCRKYLSPIDEQTLMKDIALLKTVGMRPVVVHDTPMGADKFRENKRIAKLIELCGVKAIGICGMDLDTLHMALDNDFIPVIVPNDIDNEYELIDPKDASLEVAVGLKADKLVYLSSHRGIWKDVERTKVYPRLTVDEVHQLLDEGKVTEGVISRVERGFRAVEQGVNRVHLVDGRIPHALILEFFSKAGVGTIIIKEKDILYPHELELDE</sequence>
<protein>
    <recommendedName>
        <fullName evidence="2">acetylglutamate kinase</fullName>
        <ecNumber evidence="2">2.7.2.8</ecNumber>
    </recommendedName>
</protein>
<feature type="domain" description="Aspartate/glutamate/uridylate kinase" evidence="10">
    <location>
        <begin position="100"/>
        <end position="208"/>
    </location>
</feature>
<evidence type="ECO:0000259" key="10">
    <source>
        <dbReference type="Pfam" id="PF00696"/>
    </source>
</evidence>
<keyword evidence="8" id="KW-0067">ATP-binding</keyword>
<gene>
    <name evidence="11" type="ORF">OCV65_11695</name>
</gene>